<accession>A0ABV5KQR0</accession>
<name>A0ABV5KQR0_9BACL</name>
<feature type="domain" description="Polynucleotide kinase-phosphatase ligase" evidence="1">
    <location>
        <begin position="1"/>
        <end position="61"/>
    </location>
</feature>
<reference evidence="2 3" key="1">
    <citation type="submission" date="2024-09" db="EMBL/GenBank/DDBJ databases">
        <authorList>
            <person name="Sun Q."/>
            <person name="Mori K."/>
        </authorList>
    </citation>
    <scope>NUCLEOTIDE SEQUENCE [LARGE SCALE GENOMIC DNA]</scope>
    <source>
        <strain evidence="2 3">TISTR 2452</strain>
    </source>
</reference>
<evidence type="ECO:0000259" key="1">
    <source>
        <dbReference type="Pfam" id="PF16542"/>
    </source>
</evidence>
<proteinExistence type="predicted"/>
<protein>
    <recommendedName>
        <fullName evidence="1">Polynucleotide kinase-phosphatase ligase domain-containing protein</fullName>
    </recommendedName>
</protein>
<gene>
    <name evidence="2" type="ORF">ACFFSY_16665</name>
</gene>
<evidence type="ECO:0000313" key="2">
    <source>
        <dbReference type="EMBL" id="MFB9327565.1"/>
    </source>
</evidence>
<dbReference type="Proteomes" id="UP001589747">
    <property type="component" value="Unassembled WGS sequence"/>
</dbReference>
<dbReference type="RefSeq" id="WP_377496026.1">
    <property type="nucleotide sequence ID" value="NZ_JBHMDO010000026.1"/>
</dbReference>
<dbReference type="Pfam" id="PF16542">
    <property type="entry name" value="PNKP_ligase"/>
    <property type="match status" value="1"/>
</dbReference>
<evidence type="ECO:0000313" key="3">
    <source>
        <dbReference type="Proteomes" id="UP001589747"/>
    </source>
</evidence>
<dbReference type="Gene3D" id="3.30.470.30">
    <property type="entry name" value="DNA ligase/mRNA capping enzyme"/>
    <property type="match status" value="1"/>
</dbReference>
<organism evidence="2 3">
    <name type="scientific">Paenibacillus aurantiacus</name>
    <dbReference type="NCBI Taxonomy" id="1936118"/>
    <lineage>
        <taxon>Bacteria</taxon>
        <taxon>Bacillati</taxon>
        <taxon>Bacillota</taxon>
        <taxon>Bacilli</taxon>
        <taxon>Bacillales</taxon>
        <taxon>Paenibacillaceae</taxon>
        <taxon>Paenibacillus</taxon>
    </lineage>
</organism>
<sequence>MDYLEPDNLRRLKGRKSGKKERHALMEFALGMEGLERFVRQEPVERMHECVLAALAMESDPVDPRL</sequence>
<keyword evidence="3" id="KW-1185">Reference proteome</keyword>
<comment type="caution">
    <text evidence="2">The sequence shown here is derived from an EMBL/GenBank/DDBJ whole genome shotgun (WGS) entry which is preliminary data.</text>
</comment>
<dbReference type="EMBL" id="JBHMDO010000026">
    <property type="protein sequence ID" value="MFB9327565.1"/>
    <property type="molecule type" value="Genomic_DNA"/>
</dbReference>
<dbReference type="InterPro" id="IPR032380">
    <property type="entry name" value="PNKP_ligase_dom"/>
</dbReference>